<keyword evidence="4" id="KW-1185">Reference proteome</keyword>
<feature type="transmembrane region" description="Helical" evidence="2">
    <location>
        <begin position="93"/>
        <end position="119"/>
    </location>
</feature>
<feature type="region of interest" description="Disordered" evidence="1">
    <location>
        <begin position="1"/>
        <end position="24"/>
    </location>
</feature>
<protein>
    <recommendedName>
        <fullName evidence="5">DUF4190 domain-containing protein</fullName>
    </recommendedName>
</protein>
<dbReference type="PANTHER" id="PTHR40040">
    <property type="entry name" value="SMALL HYDROPHOBIC PROTEIN-RELATED"/>
    <property type="match status" value="1"/>
</dbReference>
<dbReference type="InterPro" id="IPR055338">
    <property type="entry name" value="YqfX-like"/>
</dbReference>
<evidence type="ECO:0000313" key="4">
    <source>
        <dbReference type="Proteomes" id="UP000581688"/>
    </source>
</evidence>
<proteinExistence type="predicted"/>
<sequence>MASQDRNNLNKQGESPFPKENRETDYTVNTNYFLQSNPGEIDHVDAPDDFDIRDQKQEEEFAAETAIGAYDVRDPIHARERETNMEEGVEAGWGWAAIVLSLLAFFMWPLVMGIAGIVVGVMAKRRGADTLGNIAIVGGIAAIVINLMLAPFV</sequence>
<comment type="caution">
    <text evidence="3">The sequence shown here is derived from an EMBL/GenBank/DDBJ whole genome shotgun (WGS) entry which is preliminary data.</text>
</comment>
<organism evidence="3 4">
    <name type="scientific">Salirhabdus euzebyi</name>
    <dbReference type="NCBI Taxonomy" id="394506"/>
    <lineage>
        <taxon>Bacteria</taxon>
        <taxon>Bacillati</taxon>
        <taxon>Bacillota</taxon>
        <taxon>Bacilli</taxon>
        <taxon>Bacillales</taxon>
        <taxon>Bacillaceae</taxon>
        <taxon>Salirhabdus</taxon>
    </lineage>
</organism>
<dbReference type="RefSeq" id="WP_174494645.1">
    <property type="nucleotide sequence ID" value="NZ_CADDWK010000001.1"/>
</dbReference>
<name>A0A841Q7H8_9BACI</name>
<reference evidence="3 4" key="1">
    <citation type="submission" date="2020-08" db="EMBL/GenBank/DDBJ databases">
        <title>Genomic Encyclopedia of Type Strains, Phase IV (KMG-IV): sequencing the most valuable type-strain genomes for metagenomic binning, comparative biology and taxonomic classification.</title>
        <authorList>
            <person name="Goeker M."/>
        </authorList>
    </citation>
    <scope>NUCLEOTIDE SEQUENCE [LARGE SCALE GENOMIC DNA]</scope>
    <source>
        <strain evidence="3 4">DSM 19612</strain>
    </source>
</reference>
<evidence type="ECO:0000256" key="2">
    <source>
        <dbReference type="SAM" id="Phobius"/>
    </source>
</evidence>
<dbReference type="Proteomes" id="UP000581688">
    <property type="component" value="Unassembled WGS sequence"/>
</dbReference>
<dbReference type="AlphaFoldDB" id="A0A841Q7H8"/>
<feature type="transmembrane region" description="Helical" evidence="2">
    <location>
        <begin position="131"/>
        <end position="152"/>
    </location>
</feature>
<keyword evidence="2" id="KW-0472">Membrane</keyword>
<gene>
    <name evidence="3" type="ORF">HNQ94_002768</name>
</gene>
<keyword evidence="2" id="KW-1133">Transmembrane helix</keyword>
<evidence type="ECO:0000313" key="3">
    <source>
        <dbReference type="EMBL" id="MBB6454293.1"/>
    </source>
</evidence>
<feature type="compositionally biased region" description="Polar residues" evidence="1">
    <location>
        <begin position="1"/>
        <end position="13"/>
    </location>
</feature>
<keyword evidence="2" id="KW-0812">Transmembrane</keyword>
<accession>A0A841Q7H8</accession>
<evidence type="ECO:0000256" key="1">
    <source>
        <dbReference type="SAM" id="MobiDB-lite"/>
    </source>
</evidence>
<dbReference type="PANTHER" id="PTHR40040:SF1">
    <property type="entry name" value="MEMBRANE PROTEIN"/>
    <property type="match status" value="1"/>
</dbReference>
<evidence type="ECO:0008006" key="5">
    <source>
        <dbReference type="Google" id="ProtNLM"/>
    </source>
</evidence>
<dbReference type="EMBL" id="JACHGH010000008">
    <property type="protein sequence ID" value="MBB6454293.1"/>
    <property type="molecule type" value="Genomic_DNA"/>
</dbReference>